<keyword evidence="13" id="KW-0004">4Fe-4S</keyword>
<keyword evidence="13" id="KW-0479">Metal-binding</keyword>
<dbReference type="InterPro" id="IPR014729">
    <property type="entry name" value="Rossmann-like_a/b/a_fold"/>
</dbReference>
<keyword evidence="18" id="KW-1185">Reference proteome</keyword>
<comment type="caution">
    <text evidence="17">The sequence shown here is derived from an EMBL/GenBank/DDBJ whole genome shotgun (WGS) entry which is preliminary data.</text>
</comment>
<keyword evidence="6" id="KW-0548">Nucleotidyltransferase</keyword>
<dbReference type="SUPFAM" id="SSF56770">
    <property type="entry name" value="HydA/Nqo6-like"/>
    <property type="match status" value="1"/>
</dbReference>
<keyword evidence="5" id="KW-0808">Transferase</keyword>
<name>A0A9P8S815_9HYPO</name>
<evidence type="ECO:0000256" key="11">
    <source>
        <dbReference type="ARBA" id="ARBA00031871"/>
    </source>
</evidence>
<feature type="domain" description="Phosphoadenosine phosphosulphate reductase" evidence="16">
    <location>
        <begin position="443"/>
        <end position="612"/>
    </location>
</feature>
<keyword evidence="7" id="KW-0547">Nucleotide-binding</keyword>
<evidence type="ECO:0000256" key="14">
    <source>
        <dbReference type="SAM" id="MobiDB-lite"/>
    </source>
</evidence>
<evidence type="ECO:0000256" key="6">
    <source>
        <dbReference type="ARBA" id="ARBA00022695"/>
    </source>
</evidence>
<dbReference type="InterPro" id="IPR006138">
    <property type="entry name" value="NADH_UQ_OxRdtase_20Kd_su"/>
</dbReference>
<dbReference type="AlphaFoldDB" id="A0A9P8S815"/>
<dbReference type="InterPro" id="IPR006137">
    <property type="entry name" value="NADH_UbQ_OxRdtase-like_20kDa"/>
</dbReference>
<dbReference type="GO" id="GO:0003919">
    <property type="term" value="F:FMN adenylyltransferase activity"/>
    <property type="evidence" value="ECO:0007669"/>
    <property type="project" value="UniProtKB-EC"/>
</dbReference>
<protein>
    <recommendedName>
        <fullName evidence="2">FAD synthase</fullName>
        <ecNumber evidence="2">2.7.7.2</ecNumber>
    </recommendedName>
    <alternativeName>
        <fullName evidence="10">FAD pyrophosphorylase</fullName>
    </alternativeName>
    <alternativeName>
        <fullName evidence="11">FMN adenylyltransferase</fullName>
    </alternativeName>
</protein>
<evidence type="ECO:0000256" key="7">
    <source>
        <dbReference type="ARBA" id="ARBA00022741"/>
    </source>
</evidence>
<keyword evidence="13" id="KW-0411">Iron-sulfur</keyword>
<evidence type="ECO:0000256" key="9">
    <source>
        <dbReference type="ARBA" id="ARBA00022840"/>
    </source>
</evidence>
<feature type="compositionally biased region" description="Acidic residues" evidence="14">
    <location>
        <begin position="15"/>
        <end position="27"/>
    </location>
</feature>
<dbReference type="SUPFAM" id="SSF52402">
    <property type="entry name" value="Adenine nucleotide alpha hydrolases-like"/>
    <property type="match status" value="1"/>
</dbReference>
<evidence type="ECO:0000259" key="16">
    <source>
        <dbReference type="Pfam" id="PF01507"/>
    </source>
</evidence>
<keyword evidence="13" id="KW-0520">NAD</keyword>
<dbReference type="Pfam" id="PF01058">
    <property type="entry name" value="Oxidored_q6"/>
    <property type="match status" value="1"/>
</dbReference>
<dbReference type="GO" id="GO:0005524">
    <property type="term" value="F:ATP binding"/>
    <property type="evidence" value="ECO:0007669"/>
    <property type="project" value="UniProtKB-KW"/>
</dbReference>
<keyword evidence="9" id="KW-0067">ATP-binding</keyword>
<dbReference type="GO" id="GO:0048038">
    <property type="term" value="F:quinone binding"/>
    <property type="evidence" value="ECO:0007669"/>
    <property type="project" value="InterPro"/>
</dbReference>
<evidence type="ECO:0000256" key="12">
    <source>
        <dbReference type="ARBA" id="ARBA00049494"/>
    </source>
</evidence>
<dbReference type="GO" id="GO:0006747">
    <property type="term" value="P:FAD biosynthetic process"/>
    <property type="evidence" value="ECO:0007669"/>
    <property type="project" value="TreeGrafter"/>
</dbReference>
<dbReference type="Pfam" id="PF01507">
    <property type="entry name" value="PAPS_reduct"/>
    <property type="match status" value="1"/>
</dbReference>
<evidence type="ECO:0000313" key="17">
    <source>
        <dbReference type="EMBL" id="KAH0598049.1"/>
    </source>
</evidence>
<dbReference type="Proteomes" id="UP000764110">
    <property type="component" value="Unassembled WGS sequence"/>
</dbReference>
<dbReference type="NCBIfam" id="TIGR01957">
    <property type="entry name" value="nuoB_fam"/>
    <property type="match status" value="1"/>
</dbReference>
<reference evidence="17 18" key="1">
    <citation type="submission" date="2020-07" db="EMBL/GenBank/DDBJ databases">
        <title>Metarhizium humberi genome.</title>
        <authorList>
            <person name="Lysoe E."/>
        </authorList>
    </citation>
    <scope>NUCLEOTIDE SEQUENCE [LARGE SCALE GENOMIC DNA]</scope>
    <source>
        <strain evidence="17 18">ESALQ1638</strain>
    </source>
</reference>
<dbReference type="Gene3D" id="3.40.50.12280">
    <property type="match status" value="1"/>
</dbReference>
<evidence type="ECO:0000256" key="3">
    <source>
        <dbReference type="ARBA" id="ARBA00022630"/>
    </source>
</evidence>
<keyword evidence="4" id="KW-0288">FMN</keyword>
<evidence type="ECO:0000256" key="2">
    <source>
        <dbReference type="ARBA" id="ARBA00012393"/>
    </source>
</evidence>
<feature type="region of interest" description="Disordered" evidence="14">
    <location>
        <begin position="1"/>
        <end position="37"/>
    </location>
</feature>
<evidence type="ECO:0000259" key="15">
    <source>
        <dbReference type="Pfam" id="PF01058"/>
    </source>
</evidence>
<keyword evidence="13" id="KW-0408">Iron</keyword>
<dbReference type="GO" id="GO:0051539">
    <property type="term" value="F:4 iron, 4 sulfur cluster binding"/>
    <property type="evidence" value="ECO:0007669"/>
    <property type="project" value="UniProtKB-KW"/>
</dbReference>
<proteinExistence type="inferred from homology"/>
<feature type="domain" description="NADH:ubiquinone oxidoreductase-like 20kDa subunit" evidence="15">
    <location>
        <begin position="65"/>
        <end position="160"/>
    </location>
</feature>
<evidence type="ECO:0000256" key="8">
    <source>
        <dbReference type="ARBA" id="ARBA00022827"/>
    </source>
</evidence>
<dbReference type="FunFam" id="3.40.50.620:FF:000187">
    <property type="entry name" value="Probable FAD synthetase"/>
    <property type="match status" value="1"/>
</dbReference>
<dbReference type="InterPro" id="IPR002500">
    <property type="entry name" value="PAPS_reduct_dom"/>
</dbReference>
<dbReference type="CDD" id="cd23948">
    <property type="entry name" value="FAD_synthase"/>
    <property type="match status" value="1"/>
</dbReference>
<dbReference type="EMBL" id="JACEFI010000006">
    <property type="protein sequence ID" value="KAH0598049.1"/>
    <property type="molecule type" value="Genomic_DNA"/>
</dbReference>
<dbReference type="GO" id="GO:0046872">
    <property type="term" value="F:metal ion binding"/>
    <property type="evidence" value="ECO:0007669"/>
    <property type="project" value="UniProtKB-KW"/>
</dbReference>
<evidence type="ECO:0000313" key="18">
    <source>
        <dbReference type="Proteomes" id="UP000764110"/>
    </source>
</evidence>
<accession>A0A9P8S815</accession>
<dbReference type="PANTHER" id="PTHR23293:SF9">
    <property type="entry name" value="FAD SYNTHASE"/>
    <property type="match status" value="1"/>
</dbReference>
<comment type="pathway">
    <text evidence="1">Cofactor biosynthesis; FAD biosynthesis; FAD from FMN: step 1/1.</text>
</comment>
<dbReference type="NCBIfam" id="NF005012">
    <property type="entry name" value="PRK06411.1"/>
    <property type="match status" value="1"/>
</dbReference>
<dbReference type="GO" id="GO:0008137">
    <property type="term" value="F:NADH dehydrogenase (ubiquinone) activity"/>
    <property type="evidence" value="ECO:0007669"/>
    <property type="project" value="InterPro"/>
</dbReference>
<evidence type="ECO:0000256" key="4">
    <source>
        <dbReference type="ARBA" id="ARBA00022643"/>
    </source>
</evidence>
<gene>
    <name evidence="17" type="ORF">MHUMG1_04421</name>
</gene>
<keyword evidence="3" id="KW-0285">Flavoprotein</keyword>
<comment type="similarity">
    <text evidence="13">Belongs to the complex I 20 kDa subunit family.</text>
</comment>
<evidence type="ECO:0000256" key="1">
    <source>
        <dbReference type="ARBA" id="ARBA00004726"/>
    </source>
</evidence>
<sequence>MTMSKEISGISPIDQQDEREDETEQDEALGSHDASRRKTARTTLDSLVNWARQGSLWPLTFGLACCGVEMMHVSMPRYDQDRLGIIFRASPRQADVMIVAGTVTNKMAPAVRQCYDQMPDPKWVISMGSCANGGGYYHYSYSVVRGVDRIIPVDVCKQKCAAPRLRECGIGDRGRDSAPGSRLRGAVRLVMAGETTSVFNVGGRPSIISSCPKLNRALGTSICPMPQSETQRNPRAVLAGFWALTFSHRQRQVLRGVRSTVMSSSTIMSSPLRSSSMHVSCPRFDDFLPARRLRKALTSKGCSFGLDIPSNRFAAVLAPFACLTTANSRQHSFALLHVMVLDSQSLEGPPSLQHMTQNGYIVAPAAASAVPRALPEICYTLRRKVIAFLEQQPADNDVALKNTQKQARASINIVEEALRRYHHPPLQFTEEANHAITARPDELSLSYNGGKDCLVLLVLILACLPALYDPSITTNGDTPVSKNPPPTIQAVYIAPPDPFPEVEEFVSSTTKEYHLDLTRYALPMRQALEAYQADKPAVKAIFMGTRRTDPFCESLTGFSPTDKGWPQFMRVNPVLDWHYTDIWTFILRLDIPFCSLYQQGYSSLGGVKNTRPNPALAVGSEGTKFRPAYELVRDDEERLGRDK</sequence>
<evidence type="ECO:0000256" key="13">
    <source>
        <dbReference type="RuleBase" id="RU004464"/>
    </source>
</evidence>
<organism evidence="17 18">
    <name type="scientific">Metarhizium humberi</name>
    <dbReference type="NCBI Taxonomy" id="2596975"/>
    <lineage>
        <taxon>Eukaryota</taxon>
        <taxon>Fungi</taxon>
        <taxon>Dikarya</taxon>
        <taxon>Ascomycota</taxon>
        <taxon>Pezizomycotina</taxon>
        <taxon>Sordariomycetes</taxon>
        <taxon>Hypocreomycetidae</taxon>
        <taxon>Hypocreales</taxon>
        <taxon>Clavicipitaceae</taxon>
        <taxon>Metarhizium</taxon>
    </lineage>
</organism>
<dbReference type="EC" id="2.7.7.2" evidence="2"/>
<comment type="catalytic activity">
    <reaction evidence="12">
        <text>FMN + ATP + H(+) = FAD + diphosphate</text>
        <dbReference type="Rhea" id="RHEA:17237"/>
        <dbReference type="ChEBI" id="CHEBI:15378"/>
        <dbReference type="ChEBI" id="CHEBI:30616"/>
        <dbReference type="ChEBI" id="CHEBI:33019"/>
        <dbReference type="ChEBI" id="CHEBI:57692"/>
        <dbReference type="ChEBI" id="CHEBI:58210"/>
        <dbReference type="EC" id="2.7.7.2"/>
    </reaction>
</comment>
<dbReference type="Gene3D" id="3.40.50.620">
    <property type="entry name" value="HUPs"/>
    <property type="match status" value="1"/>
</dbReference>
<dbReference type="PANTHER" id="PTHR23293">
    <property type="entry name" value="FAD SYNTHETASE-RELATED FMN ADENYLYLTRANSFERASE"/>
    <property type="match status" value="1"/>
</dbReference>
<evidence type="ECO:0000256" key="5">
    <source>
        <dbReference type="ARBA" id="ARBA00022679"/>
    </source>
</evidence>
<evidence type="ECO:0000256" key="10">
    <source>
        <dbReference type="ARBA" id="ARBA00031145"/>
    </source>
</evidence>
<keyword evidence="8" id="KW-0274">FAD</keyword>